<dbReference type="EMBL" id="VSSQ01011077">
    <property type="protein sequence ID" value="MPM45936.1"/>
    <property type="molecule type" value="Genomic_DNA"/>
</dbReference>
<accession>A0A644ZYY5</accession>
<protein>
    <submittedName>
        <fullName evidence="1">Uncharacterized protein</fullName>
    </submittedName>
</protein>
<dbReference type="AlphaFoldDB" id="A0A644ZYY5"/>
<sequence length="129" mass="14888">MFSPLCFVCRAIRLMATERGKSHSILPQKPKDKHKQVVNDEGEIAGRLFFTKRLIIDEMSTVSGDTACYNVANSVELYMQPEETSNLRIEFSSSTSMFLWFTERIQHLNFQIYPEQNAEGETFHEYAAL</sequence>
<gene>
    <name evidence="1" type="ORF">SDC9_92628</name>
</gene>
<name>A0A644ZYY5_9ZZZZ</name>
<organism evidence="1">
    <name type="scientific">bioreactor metagenome</name>
    <dbReference type="NCBI Taxonomy" id="1076179"/>
    <lineage>
        <taxon>unclassified sequences</taxon>
        <taxon>metagenomes</taxon>
        <taxon>ecological metagenomes</taxon>
    </lineage>
</organism>
<comment type="caution">
    <text evidence="1">The sequence shown here is derived from an EMBL/GenBank/DDBJ whole genome shotgun (WGS) entry which is preliminary data.</text>
</comment>
<reference evidence="1" key="1">
    <citation type="submission" date="2019-08" db="EMBL/GenBank/DDBJ databases">
        <authorList>
            <person name="Kucharzyk K."/>
            <person name="Murdoch R.W."/>
            <person name="Higgins S."/>
            <person name="Loffler F."/>
        </authorList>
    </citation>
    <scope>NUCLEOTIDE SEQUENCE</scope>
</reference>
<proteinExistence type="predicted"/>
<evidence type="ECO:0000313" key="1">
    <source>
        <dbReference type="EMBL" id="MPM45936.1"/>
    </source>
</evidence>